<dbReference type="GO" id="GO:0016592">
    <property type="term" value="C:mediator complex"/>
    <property type="evidence" value="ECO:0007669"/>
    <property type="project" value="InterPro"/>
</dbReference>
<dbReference type="HOGENOM" id="CLU_121031_0_0_1"/>
<dbReference type="Gene3D" id="1.10.287.3490">
    <property type="match status" value="1"/>
</dbReference>
<organism evidence="6 7">
    <name type="scientific">Pichia sorbitophila (strain ATCC MYA-4447 / BCRC 22081 / CBS 7064 / NBRC 10061 / NRRL Y-12695)</name>
    <name type="common">Hybrid yeast</name>
    <dbReference type="NCBI Taxonomy" id="559304"/>
    <lineage>
        <taxon>Eukaryota</taxon>
        <taxon>Fungi</taxon>
        <taxon>Dikarya</taxon>
        <taxon>Ascomycota</taxon>
        <taxon>Saccharomycotina</taxon>
        <taxon>Pichiomycetes</taxon>
        <taxon>Debaryomycetaceae</taxon>
        <taxon>Millerozyma</taxon>
    </lineage>
</organism>
<keyword evidence="3 4" id="KW-0539">Nucleus</keyword>
<reference evidence="6 7" key="1">
    <citation type="journal article" date="2012" name="G3 (Bethesda)">
        <title>Pichia sorbitophila, an interspecies yeast hybrid reveals early steps of genome resolution following polyploidization.</title>
        <authorList>
            <person name="Leh Louis V."/>
            <person name="Despons L."/>
            <person name="Friedrich A."/>
            <person name="Martin T."/>
            <person name="Durrens P."/>
            <person name="Casaregola S."/>
            <person name="Neuveglise C."/>
            <person name="Fairhead C."/>
            <person name="Marck C."/>
            <person name="Cruz J.A."/>
            <person name="Straub M.L."/>
            <person name="Kugler V."/>
            <person name="Sacerdot C."/>
            <person name="Uzunov Z."/>
            <person name="Thierry A."/>
            <person name="Weiss S."/>
            <person name="Bleykasten C."/>
            <person name="De Montigny J."/>
            <person name="Jacques N."/>
            <person name="Jung P."/>
            <person name="Lemaire M."/>
            <person name="Mallet S."/>
            <person name="Morel G."/>
            <person name="Richard G.F."/>
            <person name="Sarkar A."/>
            <person name="Savel G."/>
            <person name="Schacherer J."/>
            <person name="Seret M.L."/>
            <person name="Talla E."/>
            <person name="Samson G."/>
            <person name="Jubin C."/>
            <person name="Poulain J."/>
            <person name="Vacherie B."/>
            <person name="Barbe V."/>
            <person name="Pelletier E."/>
            <person name="Sherman D.J."/>
            <person name="Westhof E."/>
            <person name="Weissenbach J."/>
            <person name="Baret P.V."/>
            <person name="Wincker P."/>
            <person name="Gaillardin C."/>
            <person name="Dujon B."/>
            <person name="Souciet J.L."/>
        </authorList>
    </citation>
    <scope>NUCLEOTIDE SEQUENCE [LARGE SCALE GENOMIC DNA]</scope>
    <source>
        <strain evidence="7">ATCC MYA-4447 / BCRC 22081 / CBS 7064 / NBRC 10061 / NRRL Y-12695</strain>
    </source>
</reference>
<protein>
    <recommendedName>
        <fullName evidence="4">Mediator of RNA polymerase II transcription subunit 11</fullName>
    </recommendedName>
    <alternativeName>
        <fullName evidence="4">Mediator complex subunit 11</fullName>
    </alternativeName>
</protein>
<keyword evidence="4" id="KW-0805">Transcription regulation</keyword>
<keyword evidence="7" id="KW-1185">Reference proteome</keyword>
<sequence>MSESEGKSENFIQDRLDALSSIDGSIVSLLKSFSSLFQTYSNSKTDQNPTRYQDDITENTKNIYKNISDVAISLRKEVKLLDENIGVFGKNKSNIMILPIAVDQKNTKLGKKKMDYEVEQLDKLMEKDSKYQESTKENADVTEGAEKDQQENEADAVKKEDNYE</sequence>
<dbReference type="InterPro" id="IPR019404">
    <property type="entry name" value="Mediator_Med11"/>
</dbReference>
<dbReference type="GO" id="GO:0003712">
    <property type="term" value="F:transcription coregulator activity"/>
    <property type="evidence" value="ECO:0007669"/>
    <property type="project" value="InterPro"/>
</dbReference>
<comment type="similarity">
    <text evidence="2 4">Belongs to the Mediator complex subunit 11 family.</text>
</comment>
<evidence type="ECO:0000256" key="2">
    <source>
        <dbReference type="ARBA" id="ARBA00008186"/>
    </source>
</evidence>
<dbReference type="EMBL" id="FO082046">
    <property type="protein sequence ID" value="CCE86416.1"/>
    <property type="molecule type" value="Genomic_DNA"/>
</dbReference>
<dbReference type="Proteomes" id="UP000005222">
    <property type="component" value="Chromosome N"/>
</dbReference>
<evidence type="ECO:0000256" key="4">
    <source>
        <dbReference type="RuleBase" id="RU364147"/>
    </source>
</evidence>
<dbReference type="STRING" id="559304.G8Y0R3"/>
<keyword evidence="4" id="KW-0010">Activator</keyword>
<evidence type="ECO:0000256" key="3">
    <source>
        <dbReference type="ARBA" id="ARBA00023242"/>
    </source>
</evidence>
<proteinExistence type="inferred from homology"/>
<evidence type="ECO:0000256" key="5">
    <source>
        <dbReference type="SAM" id="MobiDB-lite"/>
    </source>
</evidence>
<dbReference type="FunCoup" id="G8Y0R3">
    <property type="interactions" value="202"/>
</dbReference>
<comment type="subunit">
    <text evidence="4">Component of the Mediator complex.</text>
</comment>
<dbReference type="AlphaFoldDB" id="G8Y0R3"/>
<feature type="region of interest" description="Disordered" evidence="5">
    <location>
        <begin position="124"/>
        <end position="164"/>
    </location>
</feature>
<dbReference type="OMA" id="IMDDNIG"/>
<dbReference type="OrthoDB" id="5418434at2759"/>
<dbReference type="Pfam" id="PF10280">
    <property type="entry name" value="Med11"/>
    <property type="match status" value="1"/>
</dbReference>
<dbReference type="GO" id="GO:0006357">
    <property type="term" value="P:regulation of transcription by RNA polymerase II"/>
    <property type="evidence" value="ECO:0007669"/>
    <property type="project" value="InterPro"/>
</dbReference>
<comment type="function">
    <text evidence="4">Component of the Mediator complex, a coactivator involved in the regulated transcription of nearly all RNA polymerase II-dependent genes. Mediator functions as a bridge to convey information from gene-specific regulatory proteins to the basal RNA polymerase II transcription machinery. Mediator is recruited to promoters by direct interactions with regulatory proteins and serves as a scaffold for the assembly of a functional pre-initiation complex with RNA polymerase II and the general transcription factors.</text>
</comment>
<evidence type="ECO:0000313" key="6">
    <source>
        <dbReference type="EMBL" id="CCE86416.1"/>
    </source>
</evidence>
<dbReference type="eggNOG" id="ENOG502S3YW">
    <property type="taxonomic scope" value="Eukaryota"/>
</dbReference>
<dbReference type="InParanoid" id="G8Y0R3"/>
<evidence type="ECO:0000313" key="7">
    <source>
        <dbReference type="Proteomes" id="UP000005222"/>
    </source>
</evidence>
<keyword evidence="4" id="KW-0804">Transcription</keyword>
<comment type="subcellular location">
    <subcellularLocation>
        <location evidence="1 4">Nucleus</location>
    </subcellularLocation>
</comment>
<gene>
    <name evidence="6" type="primary">Piso0_004904</name>
    <name evidence="4" type="synonym">MED11</name>
    <name evidence="6" type="ORF">GNLVRS01_PISO0N03643g</name>
</gene>
<name>G8Y0R3_PICSO</name>
<evidence type="ECO:0000256" key="1">
    <source>
        <dbReference type="ARBA" id="ARBA00004123"/>
    </source>
</evidence>
<accession>G8Y0R3</accession>